<accession>A0A645FX08</accession>
<proteinExistence type="predicted"/>
<evidence type="ECO:0000313" key="1">
    <source>
        <dbReference type="EMBL" id="MPN18975.1"/>
    </source>
</evidence>
<reference evidence="1" key="1">
    <citation type="submission" date="2019-08" db="EMBL/GenBank/DDBJ databases">
        <authorList>
            <person name="Kucharzyk K."/>
            <person name="Murdoch R.W."/>
            <person name="Higgins S."/>
            <person name="Loffler F."/>
        </authorList>
    </citation>
    <scope>NUCLEOTIDE SEQUENCE</scope>
</reference>
<name>A0A645FX08_9ZZZZ</name>
<gene>
    <name evidence="1" type="ORF">SDC9_166341</name>
</gene>
<sequence length="75" mass="8281">MYAHSGGRDDAFYFSDTVVLFGFDDSDVQNIARYCFADKADDTVNAADAKTGTVDGFNCDVKKSIFCNHTFTSLF</sequence>
<dbReference type="EMBL" id="VSSQ01066436">
    <property type="protein sequence ID" value="MPN18975.1"/>
    <property type="molecule type" value="Genomic_DNA"/>
</dbReference>
<dbReference type="AlphaFoldDB" id="A0A645FX08"/>
<organism evidence="1">
    <name type="scientific">bioreactor metagenome</name>
    <dbReference type="NCBI Taxonomy" id="1076179"/>
    <lineage>
        <taxon>unclassified sequences</taxon>
        <taxon>metagenomes</taxon>
        <taxon>ecological metagenomes</taxon>
    </lineage>
</organism>
<protein>
    <submittedName>
        <fullName evidence="1">Uncharacterized protein</fullName>
    </submittedName>
</protein>
<comment type="caution">
    <text evidence="1">The sequence shown here is derived from an EMBL/GenBank/DDBJ whole genome shotgun (WGS) entry which is preliminary data.</text>
</comment>